<evidence type="ECO:0000256" key="3">
    <source>
        <dbReference type="ARBA" id="ARBA00022771"/>
    </source>
</evidence>
<dbReference type="SUPFAM" id="SSF111304">
    <property type="entry name" value="Recombination protein RecR"/>
    <property type="match status" value="1"/>
</dbReference>
<sequence length="174" mass="18972">MTLALAQGDRALARRLSQALQQMDEEVVSCARCGHPTTRSQDPCTLCTDPERDPRLLCVVEDPGDIVRLERTGVFHGRYHALMGKLSAGSGTGPGQLRIEPLLKRIAEEGVEEVLLALDTDTESETTAGYLRELLESRGITVTRLARGLPSGSAIEYLDPDTLAGAVRARERFE</sequence>
<reference evidence="10" key="1">
    <citation type="submission" date="2015-02" db="EMBL/GenBank/DDBJ databases">
        <title>Description and complete genome sequence of the first cultured representative of the subdivision 5 of the Verrucomicrobia phylum.</title>
        <authorList>
            <person name="Spring S."/>
            <person name="Bunk B."/>
            <person name="Sproer C."/>
            <person name="Klenk H.-P."/>
        </authorList>
    </citation>
    <scope>NUCLEOTIDE SEQUENCE [LARGE SCALE GENOMIC DNA]</scope>
    <source>
        <strain evidence="10">L21-Fru-AB</strain>
    </source>
</reference>
<keyword evidence="1 7" id="KW-0479">Metal-binding</keyword>
<dbReference type="AlphaFoldDB" id="A0A0G3EG32"/>
<organism evidence="9 10">
    <name type="scientific">Kiritimatiella glycovorans</name>
    <dbReference type="NCBI Taxonomy" id="1307763"/>
    <lineage>
        <taxon>Bacteria</taxon>
        <taxon>Pseudomonadati</taxon>
        <taxon>Kiritimatiellota</taxon>
        <taxon>Kiritimatiellia</taxon>
        <taxon>Kiritimatiellales</taxon>
        <taxon>Kiritimatiellaceae</taxon>
        <taxon>Kiritimatiella</taxon>
    </lineage>
</organism>
<gene>
    <name evidence="7 9" type="primary">recR</name>
    <name evidence="9" type="ORF">L21SP4_00518</name>
</gene>
<keyword evidence="2 7" id="KW-0227">DNA damage</keyword>
<dbReference type="PANTHER" id="PTHR30446">
    <property type="entry name" value="RECOMBINATION PROTEIN RECR"/>
    <property type="match status" value="1"/>
</dbReference>
<evidence type="ECO:0000256" key="1">
    <source>
        <dbReference type="ARBA" id="ARBA00022723"/>
    </source>
</evidence>
<comment type="similarity">
    <text evidence="7">Belongs to the RecR family.</text>
</comment>
<evidence type="ECO:0000256" key="2">
    <source>
        <dbReference type="ARBA" id="ARBA00022763"/>
    </source>
</evidence>
<dbReference type="InterPro" id="IPR034137">
    <property type="entry name" value="TOPRIM_RecR"/>
</dbReference>
<dbReference type="GO" id="GO:0003677">
    <property type="term" value="F:DNA binding"/>
    <property type="evidence" value="ECO:0007669"/>
    <property type="project" value="UniProtKB-UniRule"/>
</dbReference>
<reference evidence="9 10" key="2">
    <citation type="journal article" date="2016" name="ISME J.">
        <title>Characterization of the first cultured representative of Verrucomicrobia subdivision 5 indicates the proposal of a novel phylum.</title>
        <authorList>
            <person name="Spring S."/>
            <person name="Bunk B."/>
            <person name="Sproer C."/>
            <person name="Schumann P."/>
            <person name="Rohde M."/>
            <person name="Tindall B.J."/>
            <person name="Klenk H.P."/>
        </authorList>
    </citation>
    <scope>NUCLEOTIDE SEQUENCE [LARGE SCALE GENOMIC DNA]</scope>
    <source>
        <strain evidence="9 10">L21-Fru-AB</strain>
    </source>
</reference>
<evidence type="ECO:0000313" key="9">
    <source>
        <dbReference type="EMBL" id="AKJ63790.1"/>
    </source>
</evidence>
<dbReference type="Proteomes" id="UP000035268">
    <property type="component" value="Chromosome"/>
</dbReference>
<proteinExistence type="inferred from homology"/>
<dbReference type="Pfam" id="PF21175">
    <property type="entry name" value="RecR_C"/>
    <property type="match status" value="1"/>
</dbReference>
<dbReference type="Gene3D" id="3.40.1360.10">
    <property type="match status" value="1"/>
</dbReference>
<keyword evidence="6 7" id="KW-0234">DNA repair</keyword>
<keyword evidence="4 7" id="KW-0862">Zinc</keyword>
<dbReference type="STRING" id="1307763.L21SP4_00518"/>
<keyword evidence="5 7" id="KW-0233">DNA recombination</keyword>
<dbReference type="PROSITE" id="PS50880">
    <property type="entry name" value="TOPRIM"/>
    <property type="match status" value="1"/>
</dbReference>
<dbReference type="GO" id="GO:0006310">
    <property type="term" value="P:DNA recombination"/>
    <property type="evidence" value="ECO:0007669"/>
    <property type="project" value="UniProtKB-UniRule"/>
</dbReference>
<dbReference type="CDD" id="cd01025">
    <property type="entry name" value="TOPRIM_recR"/>
    <property type="match status" value="1"/>
</dbReference>
<dbReference type="InterPro" id="IPR006171">
    <property type="entry name" value="TOPRIM_dom"/>
</dbReference>
<keyword evidence="10" id="KW-1185">Reference proteome</keyword>
<dbReference type="GO" id="GO:0008270">
    <property type="term" value="F:zinc ion binding"/>
    <property type="evidence" value="ECO:0007669"/>
    <property type="project" value="UniProtKB-KW"/>
</dbReference>
<evidence type="ECO:0000256" key="4">
    <source>
        <dbReference type="ARBA" id="ARBA00022833"/>
    </source>
</evidence>
<comment type="caution">
    <text evidence="7">Lacks conserved residue(s) required for the propagation of feature annotation.</text>
</comment>
<keyword evidence="3 7" id="KW-0863">Zinc-finger</keyword>
<dbReference type="SMART" id="SM00493">
    <property type="entry name" value="TOPRIM"/>
    <property type="match status" value="1"/>
</dbReference>
<dbReference type="Pfam" id="PF13662">
    <property type="entry name" value="Toprim_4"/>
    <property type="match status" value="1"/>
</dbReference>
<accession>A0A0G3EG32</accession>
<dbReference type="PANTHER" id="PTHR30446:SF0">
    <property type="entry name" value="RECOMBINATION PROTEIN RECR"/>
    <property type="match status" value="1"/>
</dbReference>
<feature type="domain" description="Toprim" evidence="8">
    <location>
        <begin position="55"/>
        <end position="150"/>
    </location>
</feature>
<dbReference type="EMBL" id="CP010904">
    <property type="protein sequence ID" value="AKJ63790.1"/>
    <property type="molecule type" value="Genomic_DNA"/>
</dbReference>
<dbReference type="PATRIC" id="fig|1609981.3.peg.539"/>
<dbReference type="InterPro" id="IPR000093">
    <property type="entry name" value="DNA_Rcmb_RecR"/>
</dbReference>
<protein>
    <recommendedName>
        <fullName evidence="7">Recombination protein RecR</fullName>
    </recommendedName>
</protein>
<evidence type="ECO:0000256" key="7">
    <source>
        <dbReference type="HAMAP-Rule" id="MF_00017"/>
    </source>
</evidence>
<evidence type="ECO:0000256" key="5">
    <source>
        <dbReference type="ARBA" id="ARBA00023172"/>
    </source>
</evidence>
<dbReference type="KEGG" id="vbl:L21SP4_00518"/>
<evidence type="ECO:0000313" key="10">
    <source>
        <dbReference type="Proteomes" id="UP000035268"/>
    </source>
</evidence>
<evidence type="ECO:0000259" key="8">
    <source>
        <dbReference type="PROSITE" id="PS50880"/>
    </source>
</evidence>
<comment type="function">
    <text evidence="7">May play a role in DNA repair. It seems to be involved in an RecBC-independent recombinational process of DNA repair. It may act with RecF and RecO.</text>
</comment>
<dbReference type="HAMAP" id="MF_00017">
    <property type="entry name" value="RecR"/>
    <property type="match status" value="1"/>
</dbReference>
<evidence type="ECO:0000256" key="6">
    <source>
        <dbReference type="ARBA" id="ARBA00023204"/>
    </source>
</evidence>
<name>A0A0G3EG32_9BACT</name>
<dbReference type="GO" id="GO:0006281">
    <property type="term" value="P:DNA repair"/>
    <property type="evidence" value="ECO:0007669"/>
    <property type="project" value="UniProtKB-UniRule"/>
</dbReference>
<dbReference type="InterPro" id="IPR023627">
    <property type="entry name" value="Rcmb_RecR"/>
</dbReference>